<evidence type="ECO:0000313" key="1">
    <source>
        <dbReference type="EMBL" id="TKI91929.1"/>
    </source>
</evidence>
<evidence type="ECO:0000313" key="2">
    <source>
        <dbReference type="Proteomes" id="UP000305222"/>
    </source>
</evidence>
<gene>
    <name evidence="1" type="ORF">FC699_21080</name>
</gene>
<accession>A0A4U3AVF5</accession>
<sequence length="45" mass="4947">LEHTIAEVVRGNNVTIGPGCEISVVEYHTSFNQKGNAVVKEHKQI</sequence>
<proteinExistence type="predicted"/>
<name>A0A4U3AVF5_9BACI</name>
<feature type="non-terminal residue" evidence="1">
    <location>
        <position position="1"/>
    </location>
</feature>
<dbReference type="Proteomes" id="UP000305222">
    <property type="component" value="Unassembled WGS sequence"/>
</dbReference>
<protein>
    <submittedName>
        <fullName evidence="1">Cytoplasmic protein</fullName>
    </submittedName>
</protein>
<dbReference type="AlphaFoldDB" id="A0A4U3AVF5"/>
<dbReference type="EMBL" id="SZON01001239">
    <property type="protein sequence ID" value="TKI91929.1"/>
    <property type="molecule type" value="Genomic_DNA"/>
</dbReference>
<reference evidence="1 2" key="1">
    <citation type="journal article" date="2019" name="Environ. Microbiol.">
        <title>An active ?-lactamase is a part of an orchestrated cell wall stress resistance network of Bacillus subtilis and related rhizosphere species.</title>
        <authorList>
            <person name="Bucher T."/>
            <person name="Keren-Paz A."/>
            <person name="Hausser J."/>
            <person name="Olender T."/>
            <person name="Cytryn E."/>
            <person name="Kolodkin-Gal I."/>
        </authorList>
    </citation>
    <scope>NUCLEOTIDE SEQUENCE [LARGE SCALE GENOMIC DNA]</scope>
    <source>
        <strain evidence="1 2">I5</strain>
    </source>
</reference>
<organism evidence="1 2">
    <name type="scientific">Bacillus wiedmannii</name>
    <dbReference type="NCBI Taxonomy" id="1890302"/>
    <lineage>
        <taxon>Bacteria</taxon>
        <taxon>Bacillati</taxon>
        <taxon>Bacillota</taxon>
        <taxon>Bacilli</taxon>
        <taxon>Bacillales</taxon>
        <taxon>Bacillaceae</taxon>
        <taxon>Bacillus</taxon>
        <taxon>Bacillus cereus group</taxon>
    </lineage>
</organism>
<comment type="caution">
    <text evidence="1">The sequence shown here is derived from an EMBL/GenBank/DDBJ whole genome shotgun (WGS) entry which is preliminary data.</text>
</comment>